<feature type="repeat" description="TNFR-Cys" evidence="16">
    <location>
        <begin position="140"/>
        <end position="179"/>
    </location>
</feature>
<keyword evidence="11" id="KW-0325">Glycoprotein</keyword>
<dbReference type="InterPro" id="IPR011029">
    <property type="entry name" value="DEATH-like_dom_sf"/>
</dbReference>
<dbReference type="InterPro" id="IPR001368">
    <property type="entry name" value="TNFR/NGFR_Cys_rich_reg"/>
</dbReference>
<dbReference type="GO" id="GO:0007165">
    <property type="term" value="P:signal transduction"/>
    <property type="evidence" value="ECO:0007669"/>
    <property type="project" value="InterPro"/>
</dbReference>
<dbReference type="Bgee" id="ENSLOCG00000004304">
    <property type="expression patterns" value="Expressed in mesonephros and 7 other cell types or tissues"/>
</dbReference>
<dbReference type="Ensembl" id="ENSLOCT00000005153.1">
    <property type="protein sequence ID" value="ENSLOCP00000005145.1"/>
    <property type="gene ID" value="ENSLOCG00000004304.1"/>
</dbReference>
<dbReference type="InterPro" id="IPR000488">
    <property type="entry name" value="Death_dom"/>
</dbReference>
<feature type="domain" description="TNFR-Cys" evidence="19">
    <location>
        <begin position="140"/>
        <end position="179"/>
    </location>
</feature>
<proteinExistence type="predicted"/>
<evidence type="ECO:0000256" key="3">
    <source>
        <dbReference type="ARBA" id="ARBA00015761"/>
    </source>
</evidence>
<keyword evidence="6 17" id="KW-0732">Signal</keyword>
<evidence type="ECO:0000259" key="19">
    <source>
        <dbReference type="PROSITE" id="PS50050"/>
    </source>
</evidence>
<keyword evidence="4" id="KW-1003">Cell membrane</keyword>
<dbReference type="FunCoup" id="W5M9T6">
    <property type="interactions" value="1"/>
</dbReference>
<dbReference type="Gene3D" id="2.10.50.10">
    <property type="entry name" value="Tumor Necrosis Factor Receptor, subunit A, domain 2"/>
    <property type="match status" value="3"/>
</dbReference>
<evidence type="ECO:0000256" key="6">
    <source>
        <dbReference type="ARBA" id="ARBA00022729"/>
    </source>
</evidence>
<evidence type="ECO:0000256" key="1">
    <source>
        <dbReference type="ARBA" id="ARBA00004251"/>
    </source>
</evidence>
<evidence type="ECO:0000256" key="5">
    <source>
        <dbReference type="ARBA" id="ARBA00022703"/>
    </source>
</evidence>
<feature type="domain" description="TNFR-Cys" evidence="19">
    <location>
        <begin position="97"/>
        <end position="139"/>
    </location>
</feature>
<feature type="domain" description="TNFR-Cys" evidence="19">
    <location>
        <begin position="58"/>
        <end position="95"/>
    </location>
</feature>
<keyword evidence="21" id="KW-1185">Reference proteome</keyword>
<keyword evidence="5" id="KW-0053">Apoptosis</keyword>
<feature type="repeat" description="TNFR-Cys" evidence="16">
    <location>
        <begin position="97"/>
        <end position="139"/>
    </location>
</feature>
<dbReference type="OMA" id="GVFWVQV"/>
<dbReference type="EMBL" id="AHAT01009759">
    <property type="status" value="NOT_ANNOTATED_CDS"/>
    <property type="molecule type" value="Genomic_DNA"/>
</dbReference>
<dbReference type="HOGENOM" id="CLU_621045_0_0_1"/>
<evidence type="ECO:0000256" key="17">
    <source>
        <dbReference type="SAM" id="SignalP"/>
    </source>
</evidence>
<reference evidence="20" key="3">
    <citation type="submission" date="2025-09" db="UniProtKB">
        <authorList>
            <consortium name="Ensembl"/>
        </authorList>
    </citation>
    <scope>IDENTIFICATION</scope>
</reference>
<keyword evidence="12" id="KW-0449">Lipoprotein</keyword>
<keyword evidence="9" id="KW-0564">Palmitate</keyword>
<comment type="caution">
    <text evidence="16">Lacks conserved residue(s) required for the propagation of feature annotation.</text>
</comment>
<evidence type="ECO:0000256" key="2">
    <source>
        <dbReference type="ARBA" id="ARBA00004285"/>
    </source>
</evidence>
<dbReference type="PROSITE" id="PS00652">
    <property type="entry name" value="TNFR_NGFR_1"/>
    <property type="match status" value="2"/>
</dbReference>
<dbReference type="GO" id="GO:0006915">
    <property type="term" value="P:apoptotic process"/>
    <property type="evidence" value="ECO:0007669"/>
    <property type="project" value="UniProtKB-KW"/>
</dbReference>
<sequence>MKLSGWFCLWLLPLTLASHTWKESAPYSTAQWTSATLARTSRTTHRKGNGRVRRHTVSCGEHQFLDREANRCCNKCLPGHYKQSSCSDNTNQTRCAPCKEGSFMDQYNHVLTCHRCRSCDHAKLEEVKKSCNSTSNTVCGCKKGSYRKNDSQDFPCAKCSLCHNRTIKENCSENADTQCGDCVPGLYQDKHGECQPCRNCSVIQREREHCHSFSDQVADCRSCRLTFFLEFTCLLKSTNCSSFVGICKRKYRDRGNFILRCSIDSRYKLQRFGRTAQRTTKTHLQADEKNNLVTVKLWPTVKAQLRSMPGAVAAKEEPPADAWPPAVLYAIIEEVPVRRWKEFMRVLALPDGEMERVELELAPSYRERQYQMLRLWSQRRGAELQSVHAALHSMDLPGCSQELQEKLVFLMTPKPTAPALSYPSLIQYRPEAGEASAGPAQ</sequence>
<dbReference type="SUPFAM" id="SSF47986">
    <property type="entry name" value="DEATH domain"/>
    <property type="match status" value="1"/>
</dbReference>
<dbReference type="GO" id="GO:0006955">
    <property type="term" value="P:immune response"/>
    <property type="evidence" value="ECO:0007669"/>
    <property type="project" value="InterPro"/>
</dbReference>
<dbReference type="GO" id="GO:0045121">
    <property type="term" value="C:membrane raft"/>
    <property type="evidence" value="ECO:0007669"/>
    <property type="project" value="UniProtKB-SubCell"/>
</dbReference>
<dbReference type="GeneTree" id="ENSGT00940000159540"/>
<evidence type="ECO:0000259" key="18">
    <source>
        <dbReference type="PROSITE" id="PS50017"/>
    </source>
</evidence>
<name>W5M9T6_LEPOC</name>
<dbReference type="GO" id="GO:0005516">
    <property type="term" value="F:calmodulin binding"/>
    <property type="evidence" value="ECO:0007669"/>
    <property type="project" value="UniProtKB-KW"/>
</dbReference>
<keyword evidence="10 16" id="KW-1015">Disulfide bond</keyword>
<evidence type="ECO:0000313" key="20">
    <source>
        <dbReference type="Ensembl" id="ENSLOCP00000005145.1"/>
    </source>
</evidence>
<evidence type="ECO:0000256" key="11">
    <source>
        <dbReference type="ARBA" id="ARBA00023180"/>
    </source>
</evidence>
<feature type="signal peptide" evidence="17">
    <location>
        <begin position="1"/>
        <end position="17"/>
    </location>
</feature>
<feature type="disulfide bond" evidence="16">
    <location>
        <begin position="73"/>
        <end position="86"/>
    </location>
</feature>
<keyword evidence="7" id="KW-0677">Repeat</keyword>
<feature type="domain" description="Death" evidence="18">
    <location>
        <begin position="325"/>
        <end position="407"/>
    </location>
</feature>
<dbReference type="PROSITE" id="PS50017">
    <property type="entry name" value="DEATH_DOMAIN"/>
    <property type="match status" value="1"/>
</dbReference>
<evidence type="ECO:0000313" key="21">
    <source>
        <dbReference type="Proteomes" id="UP000018468"/>
    </source>
</evidence>
<dbReference type="GO" id="GO:0004888">
    <property type="term" value="F:transmembrane signaling receptor activity"/>
    <property type="evidence" value="ECO:0007669"/>
    <property type="project" value="InterPro"/>
</dbReference>
<dbReference type="STRING" id="7918.ENSLOCP00000005145"/>
<evidence type="ECO:0000256" key="12">
    <source>
        <dbReference type="ARBA" id="ARBA00023288"/>
    </source>
</evidence>
<dbReference type="PRINTS" id="PR01680">
    <property type="entry name" value="TNFACTORR6"/>
</dbReference>
<dbReference type="eggNOG" id="ENOG502S19V">
    <property type="taxonomic scope" value="Eukaryota"/>
</dbReference>
<dbReference type="InParanoid" id="W5M9T6"/>
<feature type="disulfide bond" evidence="16">
    <location>
        <begin position="141"/>
        <end position="156"/>
    </location>
</feature>
<dbReference type="PROSITE" id="PS50050">
    <property type="entry name" value="TNFR_NGFR_2"/>
    <property type="match status" value="3"/>
</dbReference>
<evidence type="ECO:0000256" key="14">
    <source>
        <dbReference type="ARBA" id="ARBA00032338"/>
    </source>
</evidence>
<protein>
    <recommendedName>
        <fullName evidence="3">Tumor necrosis factor receptor superfamily member 6</fullName>
    </recommendedName>
    <alternativeName>
        <fullName evidence="14">Apo-1 antigen</fullName>
    </alternativeName>
    <alternativeName>
        <fullName evidence="15">Apoptosis-mediating surface antigen FAS</fullName>
    </alternativeName>
    <alternativeName>
        <fullName evidence="13">FASLG receptor</fullName>
    </alternativeName>
</protein>
<dbReference type="Proteomes" id="UP000018468">
    <property type="component" value="Linkage group LG25"/>
</dbReference>
<keyword evidence="4" id="KW-0472">Membrane</keyword>
<reference evidence="21" key="1">
    <citation type="submission" date="2011-12" db="EMBL/GenBank/DDBJ databases">
        <title>The Draft Genome of Lepisosteus oculatus.</title>
        <authorList>
            <consortium name="The Broad Institute Genome Assembly &amp; Analysis Group"/>
            <consortium name="Computational R&amp;D Group"/>
            <consortium name="and Sequencing Platform"/>
            <person name="Di Palma F."/>
            <person name="Alfoldi J."/>
            <person name="Johnson J."/>
            <person name="Berlin A."/>
            <person name="Gnerre S."/>
            <person name="Jaffe D."/>
            <person name="MacCallum I."/>
            <person name="Young S."/>
            <person name="Walker B.J."/>
            <person name="Lander E.S."/>
            <person name="Lindblad-Toh K."/>
        </authorList>
    </citation>
    <scope>NUCLEOTIDE SEQUENCE [LARGE SCALE GENOMIC DNA]</scope>
</reference>
<feature type="disulfide bond" evidence="16">
    <location>
        <begin position="98"/>
        <end position="113"/>
    </location>
</feature>
<dbReference type="Pfam" id="PF00531">
    <property type="entry name" value="Death"/>
    <property type="match status" value="1"/>
</dbReference>
<feature type="chain" id="PRO_5004865908" description="Tumor necrosis factor receptor superfamily member 6" evidence="17">
    <location>
        <begin position="18"/>
        <end position="441"/>
    </location>
</feature>
<evidence type="ECO:0000256" key="10">
    <source>
        <dbReference type="ARBA" id="ARBA00023157"/>
    </source>
</evidence>
<dbReference type="SMART" id="SM00005">
    <property type="entry name" value="DEATH"/>
    <property type="match status" value="1"/>
</dbReference>
<dbReference type="Gene3D" id="1.10.533.10">
    <property type="entry name" value="Death Domain, Fas"/>
    <property type="match status" value="1"/>
</dbReference>
<keyword evidence="8" id="KW-0112">Calmodulin-binding</keyword>
<evidence type="ECO:0000256" key="8">
    <source>
        <dbReference type="ARBA" id="ARBA00022860"/>
    </source>
</evidence>
<dbReference type="SMART" id="SM00208">
    <property type="entry name" value="TNFR"/>
    <property type="match status" value="4"/>
</dbReference>
<evidence type="ECO:0000256" key="4">
    <source>
        <dbReference type="ARBA" id="ARBA00022475"/>
    </source>
</evidence>
<dbReference type="Pfam" id="PF00020">
    <property type="entry name" value="TNFR_c6"/>
    <property type="match status" value="3"/>
</dbReference>
<evidence type="ECO:0000256" key="7">
    <source>
        <dbReference type="ARBA" id="ARBA00022737"/>
    </source>
</evidence>
<evidence type="ECO:0000256" key="16">
    <source>
        <dbReference type="PROSITE-ProRule" id="PRU00206"/>
    </source>
</evidence>
<dbReference type="SUPFAM" id="SSF57586">
    <property type="entry name" value="TNF receptor-like"/>
    <property type="match status" value="2"/>
</dbReference>
<dbReference type="PANTHER" id="PTHR47220">
    <property type="entry name" value="TUMOR NECROSIS FACTOR RECEPTOR SUPERFAMILY MEMBER 25"/>
    <property type="match status" value="1"/>
</dbReference>
<comment type="subcellular location">
    <subcellularLocation>
        <location evidence="1">Cell membrane</location>
        <topology evidence="1">Single-pass type I membrane protein</topology>
    </subcellularLocation>
    <subcellularLocation>
        <location evidence="2">Membrane raft</location>
    </subcellularLocation>
</comment>
<evidence type="ECO:0000256" key="15">
    <source>
        <dbReference type="ARBA" id="ARBA00032502"/>
    </source>
</evidence>
<accession>W5M9T6</accession>
<evidence type="ECO:0000256" key="9">
    <source>
        <dbReference type="ARBA" id="ARBA00023139"/>
    </source>
</evidence>
<feature type="repeat" description="TNFR-Cys" evidence="16">
    <location>
        <begin position="58"/>
        <end position="95"/>
    </location>
</feature>
<organism evidence="20 21">
    <name type="scientific">Lepisosteus oculatus</name>
    <name type="common">Spotted gar</name>
    <dbReference type="NCBI Taxonomy" id="7918"/>
    <lineage>
        <taxon>Eukaryota</taxon>
        <taxon>Metazoa</taxon>
        <taxon>Chordata</taxon>
        <taxon>Craniata</taxon>
        <taxon>Vertebrata</taxon>
        <taxon>Euteleostomi</taxon>
        <taxon>Actinopterygii</taxon>
        <taxon>Neopterygii</taxon>
        <taxon>Holostei</taxon>
        <taxon>Semionotiformes</taxon>
        <taxon>Lepisosteidae</taxon>
        <taxon>Lepisosteus</taxon>
    </lineage>
</organism>
<dbReference type="InterPro" id="IPR022329">
    <property type="entry name" value="TNFR_25"/>
</dbReference>
<dbReference type="PANTHER" id="PTHR47220:SF1">
    <property type="entry name" value="TUMOR NECROSIS FACTOR RECEPTOR SUPERFAMILY MEMBER 25"/>
    <property type="match status" value="1"/>
</dbReference>
<evidence type="ECO:0000256" key="13">
    <source>
        <dbReference type="ARBA" id="ARBA00030181"/>
    </source>
</evidence>
<dbReference type="GO" id="GO:0005886">
    <property type="term" value="C:plasma membrane"/>
    <property type="evidence" value="ECO:0000318"/>
    <property type="project" value="GO_Central"/>
</dbReference>
<dbReference type="InterPro" id="IPR008063">
    <property type="entry name" value="Fas_rcpt"/>
</dbReference>
<dbReference type="AlphaFoldDB" id="W5M9T6"/>
<reference evidence="20" key="2">
    <citation type="submission" date="2025-08" db="UniProtKB">
        <authorList>
            <consortium name="Ensembl"/>
        </authorList>
    </citation>
    <scope>IDENTIFICATION</scope>
</reference>